<dbReference type="InterPro" id="IPR027640">
    <property type="entry name" value="Kinesin-like_fam"/>
</dbReference>
<feature type="coiled-coil region" evidence="8">
    <location>
        <begin position="340"/>
        <end position="367"/>
    </location>
</feature>
<feature type="binding site" evidence="6">
    <location>
        <begin position="78"/>
        <end position="85"/>
    </location>
    <ligand>
        <name>ATP</name>
        <dbReference type="ChEBI" id="CHEBI:30616"/>
    </ligand>
</feature>
<dbReference type="PRINTS" id="PR00380">
    <property type="entry name" value="KINESINHEAVY"/>
</dbReference>
<evidence type="ECO:0000313" key="11">
    <source>
        <dbReference type="EMBL" id="OMJ74737.1"/>
    </source>
</evidence>
<gene>
    <name evidence="11" type="ORF">SteCoe_26283</name>
</gene>
<dbReference type="InterPro" id="IPR027417">
    <property type="entry name" value="P-loop_NTPase"/>
</dbReference>
<dbReference type="SUPFAM" id="SSF52540">
    <property type="entry name" value="P-loop containing nucleoside triphosphate hydrolases"/>
    <property type="match status" value="1"/>
</dbReference>
<dbReference type="GO" id="GO:0005874">
    <property type="term" value="C:microtubule"/>
    <property type="evidence" value="ECO:0007669"/>
    <property type="project" value="UniProtKB-KW"/>
</dbReference>
<evidence type="ECO:0000256" key="7">
    <source>
        <dbReference type="RuleBase" id="RU000394"/>
    </source>
</evidence>
<feature type="compositionally biased region" description="Polar residues" evidence="9">
    <location>
        <begin position="887"/>
        <end position="899"/>
    </location>
</feature>
<dbReference type="PANTHER" id="PTHR47968:SF36">
    <property type="entry name" value="KINESIN HEAVY CHAIN ISOFORM X1"/>
    <property type="match status" value="1"/>
</dbReference>
<comment type="similarity">
    <text evidence="6 7">Belongs to the TRAFAC class myosin-kinesin ATPase superfamily. Kinesin family.</text>
</comment>
<feature type="coiled-coil region" evidence="8">
    <location>
        <begin position="670"/>
        <end position="725"/>
    </location>
</feature>
<evidence type="ECO:0000256" key="4">
    <source>
        <dbReference type="ARBA" id="ARBA00023054"/>
    </source>
</evidence>
<evidence type="ECO:0000256" key="6">
    <source>
        <dbReference type="PROSITE-ProRule" id="PRU00283"/>
    </source>
</evidence>
<organism evidence="11 12">
    <name type="scientific">Stentor coeruleus</name>
    <dbReference type="NCBI Taxonomy" id="5963"/>
    <lineage>
        <taxon>Eukaryota</taxon>
        <taxon>Sar</taxon>
        <taxon>Alveolata</taxon>
        <taxon>Ciliophora</taxon>
        <taxon>Postciliodesmatophora</taxon>
        <taxon>Heterotrichea</taxon>
        <taxon>Heterotrichida</taxon>
        <taxon>Stentoridae</taxon>
        <taxon>Stentor</taxon>
    </lineage>
</organism>
<keyword evidence="3 6" id="KW-0067">ATP-binding</keyword>
<dbReference type="AlphaFoldDB" id="A0A1R2BDB4"/>
<evidence type="ECO:0000256" key="2">
    <source>
        <dbReference type="ARBA" id="ARBA00022741"/>
    </source>
</evidence>
<evidence type="ECO:0000256" key="3">
    <source>
        <dbReference type="ARBA" id="ARBA00022840"/>
    </source>
</evidence>
<keyword evidence="12" id="KW-1185">Reference proteome</keyword>
<name>A0A1R2BDB4_9CILI</name>
<dbReference type="Proteomes" id="UP000187209">
    <property type="component" value="Unassembled WGS sequence"/>
</dbReference>
<feature type="coiled-coil region" evidence="8">
    <location>
        <begin position="766"/>
        <end position="793"/>
    </location>
</feature>
<keyword evidence="5 6" id="KW-0505">Motor protein</keyword>
<dbReference type="EMBL" id="MPUH01000732">
    <property type="protein sequence ID" value="OMJ74737.1"/>
    <property type="molecule type" value="Genomic_DNA"/>
</dbReference>
<feature type="region of interest" description="Disordered" evidence="9">
    <location>
        <begin position="883"/>
        <end position="904"/>
    </location>
</feature>
<dbReference type="GO" id="GO:0008017">
    <property type="term" value="F:microtubule binding"/>
    <property type="evidence" value="ECO:0007669"/>
    <property type="project" value="InterPro"/>
</dbReference>
<dbReference type="CDD" id="cd00106">
    <property type="entry name" value="KISc"/>
    <property type="match status" value="1"/>
</dbReference>
<dbReference type="InterPro" id="IPR036961">
    <property type="entry name" value="Kinesin_motor_dom_sf"/>
</dbReference>
<comment type="caution">
    <text evidence="11">The sequence shown here is derived from an EMBL/GenBank/DDBJ whole genome shotgun (WGS) entry which is preliminary data.</text>
</comment>
<dbReference type="OrthoDB" id="313375at2759"/>
<dbReference type="GO" id="GO:0005524">
    <property type="term" value="F:ATP binding"/>
    <property type="evidence" value="ECO:0007669"/>
    <property type="project" value="UniProtKB-UniRule"/>
</dbReference>
<dbReference type="PANTHER" id="PTHR47968">
    <property type="entry name" value="CENTROMERE PROTEIN E"/>
    <property type="match status" value="1"/>
</dbReference>
<evidence type="ECO:0000259" key="10">
    <source>
        <dbReference type="PROSITE" id="PS50067"/>
    </source>
</evidence>
<proteinExistence type="inferred from homology"/>
<dbReference type="InterPro" id="IPR019821">
    <property type="entry name" value="Kinesin_motor_CS"/>
</dbReference>
<dbReference type="GO" id="GO:0003777">
    <property type="term" value="F:microtubule motor activity"/>
    <property type="evidence" value="ECO:0007669"/>
    <property type="project" value="InterPro"/>
</dbReference>
<evidence type="ECO:0000313" key="12">
    <source>
        <dbReference type="Proteomes" id="UP000187209"/>
    </source>
</evidence>
<accession>A0A1R2BDB4</accession>
<evidence type="ECO:0000256" key="1">
    <source>
        <dbReference type="ARBA" id="ARBA00022701"/>
    </source>
</evidence>
<dbReference type="GO" id="GO:0007018">
    <property type="term" value="P:microtubule-based movement"/>
    <property type="evidence" value="ECO:0007669"/>
    <property type="project" value="InterPro"/>
</dbReference>
<keyword evidence="1 7" id="KW-0493">Microtubule</keyword>
<feature type="coiled-coil region" evidence="8">
    <location>
        <begin position="567"/>
        <end position="644"/>
    </location>
</feature>
<feature type="coiled-coil region" evidence="8">
    <location>
        <begin position="497"/>
        <end position="538"/>
    </location>
</feature>
<evidence type="ECO:0000256" key="5">
    <source>
        <dbReference type="ARBA" id="ARBA00023175"/>
    </source>
</evidence>
<dbReference type="SMART" id="SM00129">
    <property type="entry name" value="KISc"/>
    <property type="match status" value="1"/>
</dbReference>
<sequence length="927" mass="105637">MESVNVVARFRGAENETDSFSEWELTDTTIKHKEKDHVFSFDAVLSSDQSQEFLYEKAGRKMIENFMEGFNATIFAYGQSGSGKTFSMLGPEQVTEMLVNQSSDLTPEIEALFGIVPRATFQIFQLVDAGKLQGTKFTIKVNYIEIYNECINDILTMPPEQNLKIREFPNIGMCVFGMHDIIVDSPESVFECLSTGTANKIVCSTGQNSRSSRSHTVFIVTCEQVLLDGSVKSSKINLVDLAGSEKLSKTHAQGQALKEAQKINLSLTTLGRCIKALTSKGSEHIPYRESKLTLILKESLGGNSKTTLIVTGSMRKVHEDETLGTLLFAERAKLVKTAAKTNIKRSAEELELIIEQMKNEIIRLNTSLKEGGGNIIQDSTELEELKIKYMTMQNSSTKQIEELTDALNRSKSSGPTADYQQERVLLKQMLEQSSMQVEKLSIEKDIEKKAYEDFIEEIAGKNSEYQNKIFEITQELSSSKKFIGNLEVEISVRDELLNEMSQEKKKLLIEINEYKNMLIEAKTHISILESKNKTLESENHEILLKLQESMTEKTECDLVIDKFEYYTQNLMNEIETLKIANNQHLQKSEELKTHMKSLQKDHDELKIKCKELEKSKNNQSAVEIQSMLAENVKLKLEIKQKNKEIESIYGTTDTKDQSVDDTIAKLQFQLDQALEEKTEIIKALQDFKQEYDLYQTTHKDAYKECQELKQLVVVLTQTNEKLQIDLATEGQNSAKLQKSVKFHEDSREKLIKDIENSVKVKMQLSINAFVKQINELQESLQSRESEVKELKATNKQDWNQLNSDLEDNKMKITSLNGQIKAINDEFNSKISSLAQEIESLKDANAFKMSENFHLKMDISERDSKIYQLNKKVQELETVVSRYAPETSGKNDSPSKNSLFQHKKKAEKMTHEMIKSLYANIDQVPDSE</sequence>
<feature type="domain" description="Kinesin motor" evidence="10">
    <location>
        <begin position="3"/>
        <end position="335"/>
    </location>
</feature>
<protein>
    <recommendedName>
        <fullName evidence="7">Kinesin-like protein</fullName>
    </recommendedName>
</protein>
<dbReference type="Gene3D" id="3.40.850.10">
    <property type="entry name" value="Kinesin motor domain"/>
    <property type="match status" value="1"/>
</dbReference>
<keyword evidence="4 8" id="KW-0175">Coiled coil</keyword>
<reference evidence="11 12" key="1">
    <citation type="submission" date="2016-11" db="EMBL/GenBank/DDBJ databases">
        <title>The macronuclear genome of Stentor coeruleus: a giant cell with tiny introns.</title>
        <authorList>
            <person name="Slabodnick M."/>
            <person name="Ruby J.G."/>
            <person name="Reiff S.B."/>
            <person name="Swart E.C."/>
            <person name="Gosai S."/>
            <person name="Prabakaran S."/>
            <person name="Witkowska E."/>
            <person name="Larue G.E."/>
            <person name="Fisher S."/>
            <person name="Freeman R.M."/>
            <person name="Gunawardena J."/>
            <person name="Chu W."/>
            <person name="Stover N.A."/>
            <person name="Gregory B.D."/>
            <person name="Nowacki M."/>
            <person name="Derisi J."/>
            <person name="Roy S.W."/>
            <person name="Marshall W.F."/>
            <person name="Sood P."/>
        </authorList>
    </citation>
    <scope>NUCLEOTIDE SEQUENCE [LARGE SCALE GENOMIC DNA]</scope>
    <source>
        <strain evidence="11">WM001</strain>
    </source>
</reference>
<keyword evidence="2 6" id="KW-0547">Nucleotide-binding</keyword>
<dbReference type="PROSITE" id="PS50067">
    <property type="entry name" value="KINESIN_MOTOR_2"/>
    <property type="match status" value="1"/>
</dbReference>
<dbReference type="PROSITE" id="PS00411">
    <property type="entry name" value="KINESIN_MOTOR_1"/>
    <property type="match status" value="1"/>
</dbReference>
<evidence type="ECO:0000256" key="8">
    <source>
        <dbReference type="SAM" id="Coils"/>
    </source>
</evidence>
<evidence type="ECO:0000256" key="9">
    <source>
        <dbReference type="SAM" id="MobiDB-lite"/>
    </source>
</evidence>
<dbReference type="Gene3D" id="1.10.287.1490">
    <property type="match status" value="1"/>
</dbReference>
<dbReference type="InterPro" id="IPR001752">
    <property type="entry name" value="Kinesin_motor_dom"/>
</dbReference>
<dbReference type="Pfam" id="PF00225">
    <property type="entry name" value="Kinesin"/>
    <property type="match status" value="1"/>
</dbReference>